<keyword evidence="2" id="KW-1185">Reference proteome</keyword>
<dbReference type="AlphaFoldDB" id="A0A4S8JMM0"/>
<sequence length="71" mass="7549">MAKGVVVRALKKLKGPEGKAFLQPTNTIPPPHFASYQPALLPLPGSTNSTIPSLLPFEARTKVNLRSNAAV</sequence>
<name>A0A4S8JMM0_MUSBA</name>
<comment type="caution">
    <text evidence="1">The sequence shown here is derived from an EMBL/GenBank/DDBJ whole genome shotgun (WGS) entry which is preliminary data.</text>
</comment>
<protein>
    <submittedName>
        <fullName evidence="1">Uncharacterized protein</fullName>
    </submittedName>
</protein>
<evidence type="ECO:0000313" key="2">
    <source>
        <dbReference type="Proteomes" id="UP000317650"/>
    </source>
</evidence>
<accession>A0A4S8JMM0</accession>
<gene>
    <name evidence="1" type="ORF">C4D60_Mb01t10640</name>
</gene>
<dbReference type="Proteomes" id="UP000317650">
    <property type="component" value="Chromosome 1"/>
</dbReference>
<dbReference type="EMBL" id="PYDT01000004">
    <property type="protein sequence ID" value="THU62959.1"/>
    <property type="molecule type" value="Genomic_DNA"/>
</dbReference>
<organism evidence="1 2">
    <name type="scientific">Musa balbisiana</name>
    <name type="common">Banana</name>
    <dbReference type="NCBI Taxonomy" id="52838"/>
    <lineage>
        <taxon>Eukaryota</taxon>
        <taxon>Viridiplantae</taxon>
        <taxon>Streptophyta</taxon>
        <taxon>Embryophyta</taxon>
        <taxon>Tracheophyta</taxon>
        <taxon>Spermatophyta</taxon>
        <taxon>Magnoliopsida</taxon>
        <taxon>Liliopsida</taxon>
        <taxon>Zingiberales</taxon>
        <taxon>Musaceae</taxon>
        <taxon>Musa</taxon>
    </lineage>
</organism>
<proteinExistence type="predicted"/>
<reference evidence="1 2" key="1">
    <citation type="journal article" date="2019" name="Nat. Plants">
        <title>Genome sequencing of Musa balbisiana reveals subgenome evolution and function divergence in polyploid bananas.</title>
        <authorList>
            <person name="Yao X."/>
        </authorList>
    </citation>
    <scope>NUCLEOTIDE SEQUENCE [LARGE SCALE GENOMIC DNA]</scope>
    <source>
        <strain evidence="2">cv. DH-PKW</strain>
        <tissue evidence="1">Leaves</tissue>
    </source>
</reference>
<evidence type="ECO:0000313" key="1">
    <source>
        <dbReference type="EMBL" id="THU62959.1"/>
    </source>
</evidence>